<organism evidence="1">
    <name type="scientific">marine metagenome</name>
    <dbReference type="NCBI Taxonomy" id="408172"/>
    <lineage>
        <taxon>unclassified sequences</taxon>
        <taxon>metagenomes</taxon>
        <taxon>ecological metagenomes</taxon>
    </lineage>
</organism>
<gene>
    <name evidence="1" type="ORF">METZ01_LOCUS225641</name>
</gene>
<sequence length="239" mass="27512">MKSQIHVLILSILLSGGSFVPAQPKLSIDLGIGFYEPTLSGFDENETVQFPTKGIFNRNLLLNWGIYYEFFSNARIGYNSFTSYEIGKDILLLNSEAIFRRSINYRLFPIETFFRWKPKIELNFTLAPIWGRGRIELDTTPGDKTEDWNFFLNSFGGSADPVKDMGATDVMKSDWYGYTGMLGFRYYLSSRLALDLKGGFINNSYKEKKWRVQRQSVTGPKMKIDDLPIFSFKVVYGLR</sequence>
<protein>
    <recommendedName>
        <fullName evidence="2">Outer membrane protein beta-barrel domain-containing protein</fullName>
    </recommendedName>
</protein>
<evidence type="ECO:0008006" key="2">
    <source>
        <dbReference type="Google" id="ProtNLM"/>
    </source>
</evidence>
<reference evidence="1" key="1">
    <citation type="submission" date="2018-05" db="EMBL/GenBank/DDBJ databases">
        <authorList>
            <person name="Lanie J.A."/>
            <person name="Ng W.-L."/>
            <person name="Kazmierczak K.M."/>
            <person name="Andrzejewski T.M."/>
            <person name="Davidsen T.M."/>
            <person name="Wayne K.J."/>
            <person name="Tettelin H."/>
            <person name="Glass J.I."/>
            <person name="Rusch D."/>
            <person name="Podicherti R."/>
            <person name="Tsui H.-C.T."/>
            <person name="Winkler M.E."/>
        </authorList>
    </citation>
    <scope>NUCLEOTIDE SEQUENCE</scope>
</reference>
<dbReference type="AlphaFoldDB" id="A0A382GDV5"/>
<name>A0A382GDV5_9ZZZZ</name>
<evidence type="ECO:0000313" key="1">
    <source>
        <dbReference type="EMBL" id="SVB72787.1"/>
    </source>
</evidence>
<proteinExistence type="predicted"/>
<accession>A0A382GDV5</accession>
<dbReference type="EMBL" id="UINC01054732">
    <property type="protein sequence ID" value="SVB72787.1"/>
    <property type="molecule type" value="Genomic_DNA"/>
</dbReference>